<protein>
    <submittedName>
        <fullName evidence="2">Cdc48 protein</fullName>
    </submittedName>
</protein>
<dbReference type="PANTHER" id="PTHR13179:SF8">
    <property type="entry name" value="GATOR COMPLEX PROTEIN DEPDC5"/>
    <property type="match status" value="1"/>
</dbReference>
<gene>
    <name evidence="2" type="primary">cdc48</name>
    <name evidence="2" type="ORF">SNEC2469_LOCUS24840</name>
</gene>
<dbReference type="GO" id="GO:1990130">
    <property type="term" value="C:GATOR1 complex"/>
    <property type="evidence" value="ECO:0007669"/>
    <property type="project" value="TreeGrafter"/>
</dbReference>
<proteinExistence type="predicted"/>
<dbReference type="OrthoDB" id="39497at2759"/>
<evidence type="ECO:0000313" key="2">
    <source>
        <dbReference type="EMBL" id="CAE7830799.1"/>
    </source>
</evidence>
<dbReference type="GO" id="GO:1904262">
    <property type="term" value="P:negative regulation of TORC1 signaling"/>
    <property type="evidence" value="ECO:0007669"/>
    <property type="project" value="TreeGrafter"/>
</dbReference>
<dbReference type="Proteomes" id="UP000601435">
    <property type="component" value="Unassembled WGS sequence"/>
</dbReference>
<name>A0A812ZIP6_9DINO</name>
<feature type="non-terminal residue" evidence="2">
    <location>
        <position position="1"/>
    </location>
</feature>
<comment type="caution">
    <text evidence="2">The sequence shown here is derived from an EMBL/GenBank/DDBJ whole genome shotgun (WGS) entry which is preliminary data.</text>
</comment>
<dbReference type="EMBL" id="CAJNJA010048383">
    <property type="protein sequence ID" value="CAE7830799.1"/>
    <property type="molecule type" value="Genomic_DNA"/>
</dbReference>
<dbReference type="InterPro" id="IPR027244">
    <property type="entry name" value="IML1"/>
</dbReference>
<evidence type="ECO:0000259" key="1">
    <source>
        <dbReference type="Pfam" id="PF12257"/>
    </source>
</evidence>
<dbReference type="PANTHER" id="PTHR13179">
    <property type="entry name" value="DEP DOMAIN CONTAINING PROTEIN 5"/>
    <property type="match status" value="1"/>
</dbReference>
<keyword evidence="3" id="KW-1185">Reference proteome</keyword>
<dbReference type="GO" id="GO:0010508">
    <property type="term" value="P:positive regulation of autophagy"/>
    <property type="evidence" value="ECO:0007669"/>
    <property type="project" value="TreeGrafter"/>
</dbReference>
<feature type="non-terminal residue" evidence="2">
    <location>
        <position position="178"/>
    </location>
</feature>
<organism evidence="2 3">
    <name type="scientific">Symbiodinium necroappetens</name>
    <dbReference type="NCBI Taxonomy" id="1628268"/>
    <lineage>
        <taxon>Eukaryota</taxon>
        <taxon>Sar</taxon>
        <taxon>Alveolata</taxon>
        <taxon>Dinophyceae</taxon>
        <taxon>Suessiales</taxon>
        <taxon>Symbiodiniaceae</taxon>
        <taxon>Symbiodinium</taxon>
    </lineage>
</organism>
<dbReference type="Pfam" id="PF12257">
    <property type="entry name" value="IML1"/>
    <property type="match status" value="1"/>
</dbReference>
<dbReference type="AlphaFoldDB" id="A0A812ZIP6"/>
<feature type="domain" description="Vacuolar membrane-associated protein Iml1 N-terminal" evidence="1">
    <location>
        <begin position="28"/>
        <end position="130"/>
    </location>
</feature>
<reference evidence="2" key="1">
    <citation type="submission" date="2021-02" db="EMBL/GenBank/DDBJ databases">
        <authorList>
            <person name="Dougan E. K."/>
            <person name="Rhodes N."/>
            <person name="Thang M."/>
            <person name="Chan C."/>
        </authorList>
    </citation>
    <scope>NUCLEOTIDE SEQUENCE</scope>
</reference>
<sequence length="178" mass="19943">ASLTGDMEKKAKLFLAEEKEAALKEMVMVIGDTYMSKRDLWQLQLAMMQHKGRLIYRGFRQNFCEHVPSSSIDKLVSADGKAAACGMVGVKTDVAFRSSSTHMFLLIEVSAELFSFGLFGRYYWEVLLECFGQVPGTGMRGAIWKAEHQPLPAHHSLCAGQGTFRINERRDIAKSFAE</sequence>
<dbReference type="InterPro" id="IPR048255">
    <property type="entry name" value="IML1_N"/>
</dbReference>
<accession>A0A812ZIP6</accession>
<dbReference type="GO" id="GO:0005096">
    <property type="term" value="F:GTPase activator activity"/>
    <property type="evidence" value="ECO:0007669"/>
    <property type="project" value="InterPro"/>
</dbReference>
<evidence type="ECO:0000313" key="3">
    <source>
        <dbReference type="Proteomes" id="UP000601435"/>
    </source>
</evidence>